<gene>
    <name evidence="2" type="ORF">OXX778_LOCUS17101</name>
</gene>
<accession>A0A814HUX8</accession>
<evidence type="ECO:0000256" key="1">
    <source>
        <dbReference type="SAM" id="MobiDB-lite"/>
    </source>
</evidence>
<reference evidence="2" key="1">
    <citation type="submission" date="2021-02" db="EMBL/GenBank/DDBJ databases">
        <authorList>
            <person name="Nowell W R."/>
        </authorList>
    </citation>
    <scope>NUCLEOTIDE SEQUENCE</scope>
    <source>
        <strain evidence="2">Ploen Becks lab</strain>
    </source>
</reference>
<evidence type="ECO:0000313" key="3">
    <source>
        <dbReference type="Proteomes" id="UP000663879"/>
    </source>
</evidence>
<organism evidence="2 3">
    <name type="scientific">Brachionus calyciflorus</name>
    <dbReference type="NCBI Taxonomy" id="104777"/>
    <lineage>
        <taxon>Eukaryota</taxon>
        <taxon>Metazoa</taxon>
        <taxon>Spiralia</taxon>
        <taxon>Gnathifera</taxon>
        <taxon>Rotifera</taxon>
        <taxon>Eurotatoria</taxon>
        <taxon>Monogononta</taxon>
        <taxon>Pseudotrocha</taxon>
        <taxon>Ploima</taxon>
        <taxon>Brachionidae</taxon>
        <taxon>Brachionus</taxon>
    </lineage>
</organism>
<dbReference type="Proteomes" id="UP000663879">
    <property type="component" value="Unassembled WGS sequence"/>
</dbReference>
<comment type="caution">
    <text evidence="2">The sequence shown here is derived from an EMBL/GenBank/DDBJ whole genome shotgun (WGS) entry which is preliminary data.</text>
</comment>
<dbReference type="EMBL" id="CAJNOC010004263">
    <property type="protein sequence ID" value="CAF1015329.1"/>
    <property type="molecule type" value="Genomic_DNA"/>
</dbReference>
<feature type="region of interest" description="Disordered" evidence="1">
    <location>
        <begin position="1"/>
        <end position="30"/>
    </location>
</feature>
<dbReference type="AlphaFoldDB" id="A0A814HUX8"/>
<proteinExistence type="predicted"/>
<keyword evidence="3" id="KW-1185">Reference proteome</keyword>
<sequence>SQAREKVEKMNNPLSIVNARPAQSSSSVHKTADHIPLVMDSKQDQEQQIKIKKEKIKKQALMDRQTDYL</sequence>
<feature type="non-terminal residue" evidence="2">
    <location>
        <position position="1"/>
    </location>
</feature>
<protein>
    <submittedName>
        <fullName evidence="2">Uncharacterized protein</fullName>
    </submittedName>
</protein>
<name>A0A814HUX8_9BILA</name>
<evidence type="ECO:0000313" key="2">
    <source>
        <dbReference type="EMBL" id="CAF1015329.1"/>
    </source>
</evidence>